<evidence type="ECO:0000256" key="2">
    <source>
        <dbReference type="SAM" id="MobiDB-lite"/>
    </source>
</evidence>
<dbReference type="EMBL" id="OU015566">
    <property type="protein sequence ID" value="CAG5102343.1"/>
    <property type="molecule type" value="Genomic_DNA"/>
</dbReference>
<gene>
    <name evidence="4" type="ORF">OKIOD_LOCUS9021</name>
</gene>
<keyword evidence="1" id="KW-0175">Coiled coil</keyword>
<organism evidence="4 5">
    <name type="scientific">Oikopleura dioica</name>
    <name type="common">Tunicate</name>
    <dbReference type="NCBI Taxonomy" id="34765"/>
    <lineage>
        <taxon>Eukaryota</taxon>
        <taxon>Metazoa</taxon>
        <taxon>Chordata</taxon>
        <taxon>Tunicata</taxon>
        <taxon>Appendicularia</taxon>
        <taxon>Copelata</taxon>
        <taxon>Oikopleuridae</taxon>
        <taxon>Oikopleura</taxon>
    </lineage>
</organism>
<name>A0ABN7SRG8_OIKDI</name>
<feature type="transmembrane region" description="Helical" evidence="3">
    <location>
        <begin position="40"/>
        <end position="61"/>
    </location>
</feature>
<proteinExistence type="predicted"/>
<feature type="region of interest" description="Disordered" evidence="2">
    <location>
        <begin position="542"/>
        <end position="563"/>
    </location>
</feature>
<keyword evidence="5" id="KW-1185">Reference proteome</keyword>
<feature type="region of interest" description="Disordered" evidence="2">
    <location>
        <begin position="1"/>
        <end position="26"/>
    </location>
</feature>
<evidence type="ECO:0000256" key="1">
    <source>
        <dbReference type="SAM" id="Coils"/>
    </source>
</evidence>
<keyword evidence="3" id="KW-1133">Transmembrane helix</keyword>
<feature type="coiled-coil region" evidence="1">
    <location>
        <begin position="391"/>
        <end position="418"/>
    </location>
</feature>
<reference evidence="4 5" key="1">
    <citation type="submission" date="2021-04" db="EMBL/GenBank/DDBJ databases">
        <authorList>
            <person name="Bliznina A."/>
        </authorList>
    </citation>
    <scope>NUCLEOTIDE SEQUENCE [LARGE SCALE GENOMIC DNA]</scope>
</reference>
<evidence type="ECO:0000313" key="5">
    <source>
        <dbReference type="Proteomes" id="UP001158576"/>
    </source>
</evidence>
<evidence type="ECO:0000313" key="4">
    <source>
        <dbReference type="EMBL" id="CAG5102343.1"/>
    </source>
</evidence>
<sequence>MGKKKAADSAPEKQKEEKPKEVKTNKKTDEEVEIIEKFDYWGFFGLIIFNIALFYGVMSCAKEGLTKAKDQMDVLEDHTNFIYSHWNAEKAAFAEKMLETTTLWSQELTGNLTGPEALEIREQLKEGKKYALEAKDLMISALDALRNDKPIFSFETQYDEEGNLIKQPGKYQVIKEDGSQAENNDLVDKALKKLSETKSKFSNLRHQILEQDKAFAAIKYAGEMANDEQLFKVGMERITKVAAQVKNFWFDGALDYHKEEMQRVNGTAEELKTRAEAVFYGLLRVEKAQAGEPLDFDLIKEQLDEIDVYLKELKPKVDEVVDLAEKAELISSAPHTYMERVKKLIGPQHFADLRLQAAKIEKVLNLKARNELKDITAKINDYKPICMDSMDDIDLEQVESLEKNYKELQEKLAKADENFPKYKEWLDEYHKETRTWIRKMEGEIADMVKKIKGPVAKSSLIMRKAKTIKSLENKMYEDLEAGKAPEDCEECKGFNDMRYRDQIALVRRLLEEEDNRLKSLVEMQDGLTEEEMGVVMEAAEPEVETKSNYKWKSHAEKKKETEELKAQLDSLFDEI</sequence>
<keyword evidence="3" id="KW-0472">Membrane</keyword>
<keyword evidence="3" id="KW-0812">Transmembrane</keyword>
<accession>A0ABN7SRG8</accession>
<dbReference type="Proteomes" id="UP001158576">
    <property type="component" value="Chromosome 1"/>
</dbReference>
<feature type="compositionally biased region" description="Basic and acidic residues" evidence="2">
    <location>
        <begin position="543"/>
        <end position="563"/>
    </location>
</feature>
<evidence type="ECO:0000256" key="3">
    <source>
        <dbReference type="SAM" id="Phobius"/>
    </source>
</evidence>
<protein>
    <submittedName>
        <fullName evidence="4">Oidioi.mRNA.OKI2018_I69.chr1.g256.t1.cds</fullName>
    </submittedName>
</protein>